<dbReference type="Proteomes" id="UP000274131">
    <property type="component" value="Unassembled WGS sequence"/>
</dbReference>
<dbReference type="AlphaFoldDB" id="A0A0N4VHK7"/>
<accession>A0A0N4VHK7</accession>
<organism evidence="3">
    <name type="scientific">Enterobius vermicularis</name>
    <name type="common">Human pinworm</name>
    <dbReference type="NCBI Taxonomy" id="51028"/>
    <lineage>
        <taxon>Eukaryota</taxon>
        <taxon>Metazoa</taxon>
        <taxon>Ecdysozoa</taxon>
        <taxon>Nematoda</taxon>
        <taxon>Chromadorea</taxon>
        <taxon>Rhabditida</taxon>
        <taxon>Spirurina</taxon>
        <taxon>Oxyuridomorpha</taxon>
        <taxon>Oxyuroidea</taxon>
        <taxon>Oxyuridae</taxon>
        <taxon>Enterobius</taxon>
    </lineage>
</organism>
<name>A0A0N4VHK7_ENTVE</name>
<evidence type="ECO:0000313" key="1">
    <source>
        <dbReference type="EMBL" id="VDD94902.1"/>
    </source>
</evidence>
<keyword evidence="2" id="KW-1185">Reference proteome</keyword>
<reference evidence="1 2" key="2">
    <citation type="submission" date="2018-10" db="EMBL/GenBank/DDBJ databases">
        <authorList>
            <consortium name="Pathogen Informatics"/>
        </authorList>
    </citation>
    <scope>NUCLEOTIDE SEQUENCE [LARGE SCALE GENOMIC DNA]</scope>
</reference>
<protein>
    <submittedName>
        <fullName evidence="1 3">Uncharacterized protein</fullName>
    </submittedName>
</protein>
<dbReference type="WBParaSite" id="EVEC_0001030801-mRNA-1">
    <property type="protein sequence ID" value="EVEC_0001030801-mRNA-1"/>
    <property type="gene ID" value="EVEC_0001030801"/>
</dbReference>
<reference evidence="3" key="1">
    <citation type="submission" date="2017-02" db="UniProtKB">
        <authorList>
            <consortium name="WormBaseParasite"/>
        </authorList>
    </citation>
    <scope>IDENTIFICATION</scope>
</reference>
<dbReference type="EMBL" id="UXUI01010201">
    <property type="protein sequence ID" value="VDD94902.1"/>
    <property type="molecule type" value="Genomic_DNA"/>
</dbReference>
<evidence type="ECO:0000313" key="3">
    <source>
        <dbReference type="WBParaSite" id="EVEC_0001030801-mRNA-1"/>
    </source>
</evidence>
<evidence type="ECO:0000313" key="2">
    <source>
        <dbReference type="Proteomes" id="UP000274131"/>
    </source>
</evidence>
<sequence length="82" mass="9246">MIIAHQVGWLNVQNQIRNHLVAVIPVKDTSAHHHIDALSPTAKIVFAALTKVSSINALFFKIFVLTNFETYNVKSRDNKYSV</sequence>
<gene>
    <name evidence="1" type="ORF">EVEC_LOCUS9653</name>
</gene>
<proteinExistence type="predicted"/>